<dbReference type="Gene3D" id="3.40.50.150">
    <property type="entry name" value="Vaccinia Virus protein VP39"/>
    <property type="match status" value="1"/>
</dbReference>
<dbReference type="SUPFAM" id="SSF53335">
    <property type="entry name" value="S-adenosyl-L-methionine-dependent methyltransferases"/>
    <property type="match status" value="1"/>
</dbReference>
<dbReference type="InterPro" id="IPR029063">
    <property type="entry name" value="SAM-dependent_MTases_sf"/>
</dbReference>
<dbReference type="OrthoDB" id="203237at2759"/>
<evidence type="ECO:0000256" key="4">
    <source>
        <dbReference type="ARBA" id="ARBA00022603"/>
    </source>
</evidence>
<name>B3RN30_TRIAD</name>
<evidence type="ECO:0000256" key="1">
    <source>
        <dbReference type="ARBA" id="ARBA00000724"/>
    </source>
</evidence>
<dbReference type="KEGG" id="tad:TRIADDRAFT_20408"/>
<keyword evidence="10" id="KW-1185">Reference proteome</keyword>
<keyword evidence="6 7" id="KW-0949">S-adenosyl-L-methionine</keyword>
<reference evidence="9 10" key="1">
    <citation type="journal article" date="2008" name="Nature">
        <title>The Trichoplax genome and the nature of placozoans.</title>
        <authorList>
            <person name="Srivastava M."/>
            <person name="Begovic E."/>
            <person name="Chapman J."/>
            <person name="Putnam N.H."/>
            <person name="Hellsten U."/>
            <person name="Kawashima T."/>
            <person name="Kuo A."/>
            <person name="Mitros T."/>
            <person name="Salamov A."/>
            <person name="Carpenter M.L."/>
            <person name="Signorovitch A.Y."/>
            <person name="Moreno M.A."/>
            <person name="Kamm K."/>
            <person name="Grimwood J."/>
            <person name="Schmutz J."/>
            <person name="Shapiro H."/>
            <person name="Grigoriev I.V."/>
            <person name="Buss L.W."/>
            <person name="Schierwater B."/>
            <person name="Dellaporta S.L."/>
            <person name="Rokhsar D.S."/>
        </authorList>
    </citation>
    <scope>NUCLEOTIDE SEQUENCE [LARGE SCALE GENOMIC DNA]</scope>
    <source>
        <strain evidence="9 10">Grell-BS-1999</strain>
    </source>
</reference>
<keyword evidence="5 7" id="KW-0808">Transferase</keyword>
<dbReference type="PANTHER" id="PTHR13600:SF33">
    <property type="entry name" value="LEUCINE CARBOXYL METHYLTRANSFERASE 1"/>
    <property type="match status" value="1"/>
</dbReference>
<dbReference type="FunCoup" id="B3RN30">
    <property type="interactions" value="2068"/>
</dbReference>
<accession>B3RN30</accession>
<dbReference type="GO" id="GO:0018423">
    <property type="term" value="F:protein C-terminal leucine carboxyl O-methyltransferase activity"/>
    <property type="evidence" value="ECO:0000318"/>
    <property type="project" value="GO_Central"/>
</dbReference>
<dbReference type="GO" id="GO:0090266">
    <property type="term" value="P:regulation of mitotic cell cycle spindle assembly checkpoint"/>
    <property type="evidence" value="ECO:0000318"/>
    <property type="project" value="GO_Central"/>
</dbReference>
<dbReference type="eggNOG" id="KOG2918">
    <property type="taxonomic scope" value="Eukaryota"/>
</dbReference>
<dbReference type="EC" id="2.1.1.233" evidence="7"/>
<dbReference type="HOGENOM" id="CLU_031312_0_0_1"/>
<dbReference type="GeneID" id="6750999"/>
<comment type="catalytic activity">
    <reaction evidence="1 7">
        <text>[phosphatase 2A protein]-C-terminal L-leucine + S-adenosyl-L-methionine = [phosphatase 2A protein]-C-terminal L-leucine methyl ester + S-adenosyl-L-homocysteine</text>
        <dbReference type="Rhea" id="RHEA:48544"/>
        <dbReference type="Rhea" id="RHEA-COMP:12134"/>
        <dbReference type="Rhea" id="RHEA-COMP:12135"/>
        <dbReference type="ChEBI" id="CHEBI:57856"/>
        <dbReference type="ChEBI" id="CHEBI:59789"/>
        <dbReference type="ChEBI" id="CHEBI:90516"/>
        <dbReference type="ChEBI" id="CHEBI:90517"/>
        <dbReference type="EC" id="2.1.1.233"/>
    </reaction>
</comment>
<dbReference type="OMA" id="IIYEPIR"/>
<dbReference type="GO" id="GO:0032259">
    <property type="term" value="P:methylation"/>
    <property type="evidence" value="ECO:0007669"/>
    <property type="project" value="UniProtKB-KW"/>
</dbReference>
<dbReference type="InParanoid" id="B3RN30"/>
<gene>
    <name evidence="9" type="ORF">TRIADDRAFT_20408</name>
</gene>
<dbReference type="AlphaFoldDB" id="B3RN30"/>
<keyword evidence="4 7" id="KW-0489">Methyltransferase</keyword>
<feature type="binding site" evidence="8">
    <location>
        <position position="78"/>
    </location>
    <ligand>
        <name>S-adenosyl-L-methionine</name>
        <dbReference type="ChEBI" id="CHEBI:59789"/>
    </ligand>
</feature>
<feature type="binding site" evidence="8">
    <location>
        <position position="53"/>
    </location>
    <ligand>
        <name>S-adenosyl-L-methionine</name>
        <dbReference type="ChEBI" id="CHEBI:59789"/>
    </ligand>
</feature>
<evidence type="ECO:0000256" key="6">
    <source>
        <dbReference type="ARBA" id="ARBA00022691"/>
    </source>
</evidence>
<evidence type="ECO:0000313" key="10">
    <source>
        <dbReference type="Proteomes" id="UP000009022"/>
    </source>
</evidence>
<comment type="similarity">
    <text evidence="3 7">Belongs to the methyltransferase superfamily. LCMT family.</text>
</comment>
<dbReference type="GO" id="GO:0005829">
    <property type="term" value="C:cytosol"/>
    <property type="evidence" value="ECO:0000318"/>
    <property type="project" value="GO_Central"/>
</dbReference>
<dbReference type="InterPro" id="IPR016651">
    <property type="entry name" value="LCMT1"/>
</dbReference>
<feature type="binding site" evidence="8">
    <location>
        <position position="180"/>
    </location>
    <ligand>
        <name>S-adenosyl-L-methionine</name>
        <dbReference type="ChEBI" id="CHEBI:59789"/>
    </ligand>
</feature>
<dbReference type="RefSeq" id="XP_002109784.1">
    <property type="nucleotide sequence ID" value="XM_002109748.1"/>
</dbReference>
<dbReference type="Pfam" id="PF04072">
    <property type="entry name" value="LCM"/>
    <property type="match status" value="1"/>
</dbReference>
<dbReference type="FunFam" id="3.40.50.150:FF:000092">
    <property type="entry name" value="Leucine carboxyl methyltransferase 1"/>
    <property type="match status" value="1"/>
</dbReference>
<dbReference type="PANTHER" id="PTHR13600">
    <property type="entry name" value="LEUCINE CARBOXYL METHYLTRANSFERASE"/>
    <property type="match status" value="1"/>
</dbReference>
<dbReference type="Proteomes" id="UP000009022">
    <property type="component" value="Unassembled WGS sequence"/>
</dbReference>
<dbReference type="PIRSF" id="PIRSF016305">
    <property type="entry name" value="LCM_mtfrase"/>
    <property type="match status" value="1"/>
</dbReference>
<evidence type="ECO:0000256" key="8">
    <source>
        <dbReference type="PIRSR" id="PIRSR016305-1"/>
    </source>
</evidence>
<sequence length="318" mass="36545">MSDDQAVRATNDDATMCKSFAVQLGYWKDRFVNLMSRNRSRKTPEINRGYYARVKAVGDLLRMFLKTTANNCQVISLGAGFDTNFWNLQEEDNLPLNYIEVDFAEVTAAKCAYIKARKPLHQALSEDSEIDFIFGLSGNDAVRSKNYNLIPCDLRYINILEQRLNEIGIDYSLPTICITECVLVYMAPDKSEEIINWMGRRFLDAVFINYEPVNLNDRFGEVMLQNLRARGCELKGVAACPTLQSQTERYYNAGWTYAYALLMSEVYQLLPREEIERIEKIEFLDETDLLVQLLKHYCLSWAIKDSTGLGNYLSSLIN</sequence>
<dbReference type="STRING" id="10228.B3RN30"/>
<evidence type="ECO:0000256" key="5">
    <source>
        <dbReference type="ARBA" id="ARBA00022679"/>
    </source>
</evidence>
<evidence type="ECO:0000256" key="7">
    <source>
        <dbReference type="PIRNR" id="PIRNR016305"/>
    </source>
</evidence>
<evidence type="ECO:0000256" key="2">
    <source>
        <dbReference type="ARBA" id="ARBA00003455"/>
    </source>
</evidence>
<dbReference type="CTD" id="6750999"/>
<dbReference type="InterPro" id="IPR007213">
    <property type="entry name" value="Ppm1/Ppm2/Tcmp"/>
</dbReference>
<evidence type="ECO:0000313" key="9">
    <source>
        <dbReference type="EMBL" id="EDV27950.1"/>
    </source>
</evidence>
<organism evidence="9 10">
    <name type="scientific">Trichoplax adhaerens</name>
    <name type="common">Trichoplax reptans</name>
    <dbReference type="NCBI Taxonomy" id="10228"/>
    <lineage>
        <taxon>Eukaryota</taxon>
        <taxon>Metazoa</taxon>
        <taxon>Placozoa</taxon>
        <taxon>Uniplacotomia</taxon>
        <taxon>Trichoplacea</taxon>
        <taxon>Trichoplacidae</taxon>
        <taxon>Trichoplax</taxon>
    </lineage>
</organism>
<proteinExistence type="inferred from homology"/>
<comment type="function">
    <text evidence="2 7">Methylates the carboxyl group of the C-terminal leucine residue of protein phosphatase 2A catalytic subunits to form alpha-leucine ester residues.</text>
</comment>
<feature type="binding site" evidence="8">
    <location>
        <begin position="153"/>
        <end position="154"/>
    </location>
    <ligand>
        <name>S-adenosyl-L-methionine</name>
        <dbReference type="ChEBI" id="CHEBI:59789"/>
    </ligand>
</feature>
<evidence type="ECO:0000256" key="3">
    <source>
        <dbReference type="ARBA" id="ARBA00010703"/>
    </source>
</evidence>
<dbReference type="PhylomeDB" id="B3RN30"/>
<protein>
    <recommendedName>
        <fullName evidence="7">Leucine carboxyl methyltransferase 1</fullName>
        <ecNumber evidence="7">2.1.1.233</ecNumber>
    </recommendedName>
</protein>
<dbReference type="EMBL" id="DS985242">
    <property type="protein sequence ID" value="EDV27950.1"/>
    <property type="molecule type" value="Genomic_DNA"/>
</dbReference>